<evidence type="ECO:0000256" key="1">
    <source>
        <dbReference type="SAM" id="Phobius"/>
    </source>
</evidence>
<organism evidence="3 4">
    <name type="scientific">Euplotes crassus</name>
    <dbReference type="NCBI Taxonomy" id="5936"/>
    <lineage>
        <taxon>Eukaryota</taxon>
        <taxon>Sar</taxon>
        <taxon>Alveolata</taxon>
        <taxon>Ciliophora</taxon>
        <taxon>Intramacronucleata</taxon>
        <taxon>Spirotrichea</taxon>
        <taxon>Hypotrichia</taxon>
        <taxon>Euplotida</taxon>
        <taxon>Euplotidae</taxon>
        <taxon>Moneuplotes</taxon>
    </lineage>
</organism>
<feature type="transmembrane region" description="Helical" evidence="1">
    <location>
        <begin position="68"/>
        <end position="91"/>
    </location>
</feature>
<gene>
    <name evidence="3" type="ORF">ECRASSUSDP1_LOCUS22668</name>
</gene>
<proteinExistence type="predicted"/>
<reference evidence="3" key="1">
    <citation type="submission" date="2023-07" db="EMBL/GenBank/DDBJ databases">
        <authorList>
            <consortium name="AG Swart"/>
            <person name="Singh M."/>
            <person name="Singh A."/>
            <person name="Seah K."/>
            <person name="Emmerich C."/>
        </authorList>
    </citation>
    <scope>NUCLEOTIDE SEQUENCE</scope>
    <source>
        <strain evidence="3">DP1</strain>
    </source>
</reference>
<sequence length="126" mass="14231">MKLLHILILLIILNATIAAVSQRTQPSEAQLTLNSLKSDTNKPFYMDSFGNYQTPSDMFQLFESLYEGALGLIIPMAALAFILELVLEFIIRDMSQDTQFLYSCLGDFSQCQIVKVVKELFNGKLE</sequence>
<dbReference type="EMBL" id="CAMPGE010023258">
    <property type="protein sequence ID" value="CAI2381219.1"/>
    <property type="molecule type" value="Genomic_DNA"/>
</dbReference>
<feature type="signal peptide" evidence="2">
    <location>
        <begin position="1"/>
        <end position="18"/>
    </location>
</feature>
<evidence type="ECO:0000313" key="4">
    <source>
        <dbReference type="Proteomes" id="UP001295684"/>
    </source>
</evidence>
<feature type="chain" id="PRO_5042080982" evidence="2">
    <location>
        <begin position="19"/>
        <end position="126"/>
    </location>
</feature>
<comment type="caution">
    <text evidence="3">The sequence shown here is derived from an EMBL/GenBank/DDBJ whole genome shotgun (WGS) entry which is preliminary data.</text>
</comment>
<protein>
    <submittedName>
        <fullName evidence="3">Uncharacterized protein</fullName>
    </submittedName>
</protein>
<keyword evidence="2" id="KW-0732">Signal</keyword>
<keyword evidence="1" id="KW-0812">Transmembrane</keyword>
<evidence type="ECO:0000256" key="2">
    <source>
        <dbReference type="SAM" id="SignalP"/>
    </source>
</evidence>
<dbReference type="Proteomes" id="UP001295684">
    <property type="component" value="Unassembled WGS sequence"/>
</dbReference>
<keyword evidence="1" id="KW-1133">Transmembrane helix</keyword>
<name>A0AAD1XYM6_EUPCR</name>
<dbReference type="AlphaFoldDB" id="A0AAD1XYM6"/>
<keyword evidence="1" id="KW-0472">Membrane</keyword>
<evidence type="ECO:0000313" key="3">
    <source>
        <dbReference type="EMBL" id="CAI2381219.1"/>
    </source>
</evidence>
<keyword evidence="4" id="KW-1185">Reference proteome</keyword>
<accession>A0AAD1XYM6</accession>